<keyword evidence="5 10" id="KW-0547">Nucleotide-binding</keyword>
<protein>
    <recommendedName>
        <fullName evidence="10">Protein-serine/threonine kinase</fullName>
        <ecNumber evidence="10">2.7.11.-</ecNumber>
    </recommendedName>
</protein>
<evidence type="ECO:0000256" key="9">
    <source>
        <dbReference type="ARBA" id="ARBA00023128"/>
    </source>
</evidence>
<dbReference type="PRINTS" id="PR00344">
    <property type="entry name" value="BCTRLSENSOR"/>
</dbReference>
<keyword evidence="9 10" id="KW-0496">Mitochondrion</keyword>
<keyword evidence="3" id="KW-0597">Phosphoprotein</keyword>
<keyword evidence="13" id="KW-1185">Reference proteome</keyword>
<dbReference type="GO" id="GO:0010906">
    <property type="term" value="P:regulation of glucose metabolic process"/>
    <property type="evidence" value="ECO:0007669"/>
    <property type="project" value="TreeGrafter"/>
</dbReference>
<dbReference type="InterPro" id="IPR018955">
    <property type="entry name" value="BCDHK/PDK_N"/>
</dbReference>
<dbReference type="SUPFAM" id="SSF55874">
    <property type="entry name" value="ATPase domain of HSP90 chaperone/DNA topoisomerase II/histidine kinase"/>
    <property type="match status" value="1"/>
</dbReference>
<evidence type="ECO:0000256" key="6">
    <source>
        <dbReference type="ARBA" id="ARBA00022777"/>
    </source>
</evidence>
<name>A0AAV5QUQ3_9ASCO</name>
<dbReference type="Gene3D" id="3.30.565.10">
    <property type="entry name" value="Histidine kinase-like ATPase, C-terminal domain"/>
    <property type="match status" value="1"/>
</dbReference>
<evidence type="ECO:0000256" key="10">
    <source>
        <dbReference type="RuleBase" id="RU366032"/>
    </source>
</evidence>
<dbReference type="EC" id="2.7.11.-" evidence="10"/>
<proteinExistence type="inferred from homology"/>
<comment type="subcellular location">
    <subcellularLocation>
        <location evidence="1 10">Mitochondrion matrix</location>
    </subcellularLocation>
</comment>
<dbReference type="SUPFAM" id="SSF69012">
    <property type="entry name" value="alpha-ketoacid dehydrogenase kinase, N-terminal domain"/>
    <property type="match status" value="1"/>
</dbReference>
<keyword evidence="6 10" id="KW-0418">Kinase</keyword>
<dbReference type="GO" id="GO:0004740">
    <property type="term" value="F:pyruvate dehydrogenase (acetyl-transferring) kinase activity"/>
    <property type="evidence" value="ECO:0007669"/>
    <property type="project" value="TreeGrafter"/>
</dbReference>
<evidence type="ECO:0000256" key="2">
    <source>
        <dbReference type="ARBA" id="ARBA00006155"/>
    </source>
</evidence>
<dbReference type="PROSITE" id="PS50109">
    <property type="entry name" value="HIS_KIN"/>
    <property type="match status" value="1"/>
</dbReference>
<evidence type="ECO:0000256" key="4">
    <source>
        <dbReference type="ARBA" id="ARBA00022679"/>
    </source>
</evidence>
<evidence type="ECO:0000256" key="1">
    <source>
        <dbReference type="ARBA" id="ARBA00004305"/>
    </source>
</evidence>
<dbReference type="InterPro" id="IPR003594">
    <property type="entry name" value="HATPase_dom"/>
</dbReference>
<keyword evidence="7 10" id="KW-0067">ATP-binding</keyword>
<comment type="similarity">
    <text evidence="2 10">Belongs to the PDK/BCKDK protein kinase family.</text>
</comment>
<dbReference type="PANTHER" id="PTHR11947:SF20">
    <property type="entry name" value="[3-METHYL-2-OXOBUTANOATE DEHYDROGENASE [LIPOAMIDE]] KINASE, MITOCHONDRIAL"/>
    <property type="match status" value="1"/>
</dbReference>
<dbReference type="InterPro" id="IPR004358">
    <property type="entry name" value="Sig_transdc_His_kin-like_C"/>
</dbReference>
<evidence type="ECO:0000256" key="8">
    <source>
        <dbReference type="ARBA" id="ARBA00022946"/>
    </source>
</evidence>
<evidence type="ECO:0000256" key="3">
    <source>
        <dbReference type="ARBA" id="ARBA00022553"/>
    </source>
</evidence>
<keyword evidence="8" id="KW-0809">Transit peptide</keyword>
<gene>
    <name evidence="12" type="ORF">DASC09_059270</name>
</gene>
<evidence type="ECO:0000259" key="11">
    <source>
        <dbReference type="PROSITE" id="PS50109"/>
    </source>
</evidence>
<dbReference type="EMBL" id="BTFZ01000020">
    <property type="protein sequence ID" value="GMM38588.1"/>
    <property type="molecule type" value="Genomic_DNA"/>
</dbReference>
<evidence type="ECO:0000256" key="5">
    <source>
        <dbReference type="ARBA" id="ARBA00022741"/>
    </source>
</evidence>
<comment type="caution">
    <text evidence="12">The sequence shown here is derived from an EMBL/GenBank/DDBJ whole genome shotgun (WGS) entry which is preliminary data.</text>
</comment>
<feature type="domain" description="Histidine kinase" evidence="11">
    <location>
        <begin position="295"/>
        <end position="423"/>
    </location>
</feature>
<dbReference type="Pfam" id="PF02518">
    <property type="entry name" value="HATPase_c"/>
    <property type="match status" value="1"/>
</dbReference>
<evidence type="ECO:0000313" key="12">
    <source>
        <dbReference type="EMBL" id="GMM38588.1"/>
    </source>
</evidence>
<dbReference type="PANTHER" id="PTHR11947">
    <property type="entry name" value="PYRUVATE DEHYDROGENASE KINASE"/>
    <property type="match status" value="1"/>
</dbReference>
<sequence>MFIKSSLIIRRAPLRTLTNNLSPRKINTAAIFQSLDPSTELKTTSQSISFEQDYHIRSSLEKIIHRYATKPYQKITLNKLVQYGGTNLSDEEIISAANETLLNLKILNAKRLIHIRSLPYMVVLNPHISLSYSLYLRSMREILSTPPVLTVADALEFVKVCEDFLDKHADAIPRLSKGFTEIIGKYYPKADSFKFLDIHLRERIIMKLTAQHFIFLMNPPTATNIGVLDSNLNINQLVKQQADFVNELCNMKYMKNCQLEIETNNYYTSKDTNNNDSLIVERNKDIYFPFIYENLEYCILELLKNSFRAHIENDVPYENKIKVIINKYIDEDANVPILQIRISDQGGGIDPETQQQMYDFSFTTVKSEDDSDVYDSQNNRSVAGMGYGLGLSKTYCQIFDGSLHVESYYGYGTDVYIKLKGPSLSYAN</sequence>
<dbReference type="Proteomes" id="UP001360560">
    <property type="component" value="Unassembled WGS sequence"/>
</dbReference>
<reference evidence="12 13" key="1">
    <citation type="journal article" date="2023" name="Elife">
        <title>Identification of key yeast species and microbe-microbe interactions impacting larval growth of Drosophila in the wild.</title>
        <authorList>
            <person name="Mure A."/>
            <person name="Sugiura Y."/>
            <person name="Maeda R."/>
            <person name="Honda K."/>
            <person name="Sakurai N."/>
            <person name="Takahashi Y."/>
            <person name="Watada M."/>
            <person name="Katoh T."/>
            <person name="Gotoh A."/>
            <person name="Gotoh Y."/>
            <person name="Taniguchi I."/>
            <person name="Nakamura K."/>
            <person name="Hayashi T."/>
            <person name="Katayama T."/>
            <person name="Uemura T."/>
            <person name="Hattori Y."/>
        </authorList>
    </citation>
    <scope>NUCLEOTIDE SEQUENCE [LARGE SCALE GENOMIC DNA]</scope>
    <source>
        <strain evidence="12 13">SC-9</strain>
    </source>
</reference>
<dbReference type="GeneID" id="90076576"/>
<dbReference type="GO" id="GO:0005524">
    <property type="term" value="F:ATP binding"/>
    <property type="evidence" value="ECO:0007669"/>
    <property type="project" value="UniProtKB-UniRule"/>
</dbReference>
<organism evidence="12 13">
    <name type="scientific">Saccharomycopsis crataegensis</name>
    <dbReference type="NCBI Taxonomy" id="43959"/>
    <lineage>
        <taxon>Eukaryota</taxon>
        <taxon>Fungi</taxon>
        <taxon>Dikarya</taxon>
        <taxon>Ascomycota</taxon>
        <taxon>Saccharomycotina</taxon>
        <taxon>Saccharomycetes</taxon>
        <taxon>Saccharomycopsidaceae</taxon>
        <taxon>Saccharomycopsis</taxon>
    </lineage>
</organism>
<dbReference type="AlphaFoldDB" id="A0AAV5QUQ3"/>
<keyword evidence="4 10" id="KW-0808">Transferase</keyword>
<dbReference type="RefSeq" id="XP_064855583.1">
    <property type="nucleotide sequence ID" value="XM_064999511.1"/>
</dbReference>
<evidence type="ECO:0000256" key="7">
    <source>
        <dbReference type="ARBA" id="ARBA00022840"/>
    </source>
</evidence>
<dbReference type="InterPro" id="IPR039028">
    <property type="entry name" value="BCKD/PDK"/>
</dbReference>
<dbReference type="InterPro" id="IPR036890">
    <property type="entry name" value="HATPase_C_sf"/>
</dbReference>
<accession>A0AAV5QUQ3</accession>
<dbReference type="SMART" id="SM00387">
    <property type="entry name" value="HATPase_c"/>
    <property type="match status" value="1"/>
</dbReference>
<dbReference type="InterPro" id="IPR005467">
    <property type="entry name" value="His_kinase_dom"/>
</dbReference>
<dbReference type="Pfam" id="PF10436">
    <property type="entry name" value="BCDHK_Adom3"/>
    <property type="match status" value="1"/>
</dbReference>
<dbReference type="InterPro" id="IPR036784">
    <property type="entry name" value="AK/P_DHK_N_sf"/>
</dbReference>
<dbReference type="GO" id="GO:0005759">
    <property type="term" value="C:mitochondrial matrix"/>
    <property type="evidence" value="ECO:0007669"/>
    <property type="project" value="UniProtKB-SubCell"/>
</dbReference>
<dbReference type="Gene3D" id="1.20.140.20">
    <property type="entry name" value="Alpha-ketoacid/pyruvate dehydrogenase kinase, N-terminal domain"/>
    <property type="match status" value="1"/>
</dbReference>
<evidence type="ECO:0000313" key="13">
    <source>
        <dbReference type="Proteomes" id="UP001360560"/>
    </source>
</evidence>